<dbReference type="EMBL" id="CSBK01002778">
    <property type="protein sequence ID" value="CPA21983.1"/>
    <property type="molecule type" value="Genomic_DNA"/>
</dbReference>
<proteinExistence type="predicted"/>
<dbReference type="AlphaFoldDB" id="A0A916PHB4"/>
<evidence type="ECO:0000313" key="1">
    <source>
        <dbReference type="EMBL" id="CPA21983.1"/>
    </source>
</evidence>
<sequence length="48" mass="4960">MVLAHRVVVSAGRCAELVATAANGPQGAVEEFLEFGELVVDVDIAFSA</sequence>
<protein>
    <submittedName>
        <fullName evidence="1">Uncharacterized protein</fullName>
    </submittedName>
</protein>
<reference evidence="2" key="1">
    <citation type="submission" date="2015-03" db="EMBL/GenBank/DDBJ databases">
        <authorList>
            <consortium name="Pathogen Informatics"/>
        </authorList>
    </citation>
    <scope>NUCLEOTIDE SEQUENCE [LARGE SCALE GENOMIC DNA]</scope>
    <source>
        <strain evidence="2">N09902308</strain>
    </source>
</reference>
<gene>
    <name evidence="1" type="ORF">ERS007739_04446</name>
</gene>
<accession>A0A916PHB4</accession>
<organism evidence="1 2">
    <name type="scientific">Mycobacterium tuberculosis</name>
    <dbReference type="NCBI Taxonomy" id="1773"/>
    <lineage>
        <taxon>Bacteria</taxon>
        <taxon>Bacillati</taxon>
        <taxon>Actinomycetota</taxon>
        <taxon>Actinomycetes</taxon>
        <taxon>Mycobacteriales</taxon>
        <taxon>Mycobacteriaceae</taxon>
        <taxon>Mycobacterium</taxon>
        <taxon>Mycobacterium tuberculosis complex</taxon>
    </lineage>
</organism>
<comment type="caution">
    <text evidence="1">The sequence shown here is derived from an EMBL/GenBank/DDBJ whole genome shotgun (WGS) entry which is preliminary data.</text>
</comment>
<name>A0A916PHB4_MYCTX</name>
<evidence type="ECO:0000313" key="2">
    <source>
        <dbReference type="Proteomes" id="UP000039021"/>
    </source>
</evidence>
<dbReference type="Proteomes" id="UP000039021">
    <property type="component" value="Unassembled WGS sequence"/>
</dbReference>